<dbReference type="GO" id="GO:0006046">
    <property type="term" value="P:N-acetylglucosamine catabolic process"/>
    <property type="evidence" value="ECO:0007669"/>
    <property type="project" value="TreeGrafter"/>
</dbReference>
<feature type="binding site" evidence="7">
    <location>
        <position position="250"/>
    </location>
    <ligand>
        <name>substrate</name>
    </ligand>
</feature>
<dbReference type="SUPFAM" id="SSF51338">
    <property type="entry name" value="Composite domain of metallo-dependent hydrolases"/>
    <property type="match status" value="1"/>
</dbReference>
<comment type="cofactor">
    <cofactor evidence="8">
        <name>a divalent metal cation</name>
        <dbReference type="ChEBI" id="CHEBI:60240"/>
    </cofactor>
    <text evidence="8">Binds 1 divalent metal cation per subunit.</text>
</comment>
<feature type="binding site" evidence="7">
    <location>
        <position position="226"/>
    </location>
    <ligand>
        <name>substrate</name>
    </ligand>
</feature>
<evidence type="ECO:0000259" key="9">
    <source>
        <dbReference type="Pfam" id="PF01979"/>
    </source>
</evidence>
<feature type="domain" description="Amidohydrolase-related" evidence="9">
    <location>
        <begin position="54"/>
        <end position="377"/>
    </location>
</feature>
<name>A0A2K8KSN9_9GAMM</name>
<feature type="binding site" evidence="8">
    <location>
        <position position="194"/>
    </location>
    <ligand>
        <name>Zn(2+)</name>
        <dbReference type="ChEBI" id="CHEBI:29105"/>
    </ligand>
</feature>
<dbReference type="Gene3D" id="3.20.20.140">
    <property type="entry name" value="Metal-dependent hydrolases"/>
    <property type="match status" value="1"/>
</dbReference>
<dbReference type="SUPFAM" id="SSF51556">
    <property type="entry name" value="Metallo-dependent hydrolases"/>
    <property type="match status" value="1"/>
</dbReference>
<dbReference type="GO" id="GO:0046872">
    <property type="term" value="F:metal ion binding"/>
    <property type="evidence" value="ECO:0007669"/>
    <property type="project" value="UniProtKB-KW"/>
</dbReference>
<dbReference type="OrthoDB" id="9776488at2"/>
<accession>A0A2K8KSN9</accession>
<dbReference type="InterPro" id="IPR006680">
    <property type="entry name" value="Amidohydro-rel"/>
</dbReference>
<dbReference type="Proteomes" id="UP000229757">
    <property type="component" value="Chromosome"/>
</dbReference>
<dbReference type="EMBL" id="CP011797">
    <property type="protein sequence ID" value="ATX77723.1"/>
    <property type="molecule type" value="Genomic_DNA"/>
</dbReference>
<evidence type="ECO:0000256" key="1">
    <source>
        <dbReference type="ARBA" id="ARBA00010716"/>
    </source>
</evidence>
<keyword evidence="3 5" id="KW-0378">Hydrolase</keyword>
<gene>
    <name evidence="10" type="primary">nagA</name>
    <name evidence="10" type="ORF">REIFOR_02599</name>
</gene>
<feature type="binding site" evidence="8">
    <location>
        <position position="130"/>
    </location>
    <ligand>
        <name>Zn(2+)</name>
        <dbReference type="ChEBI" id="CHEBI:29105"/>
    </ligand>
</feature>
<dbReference type="InterPro" id="IPR011059">
    <property type="entry name" value="Metal-dep_hydrolase_composite"/>
</dbReference>
<keyword evidence="4 5" id="KW-0119">Carbohydrate metabolism</keyword>
<feature type="binding site" evidence="8">
    <location>
        <position position="215"/>
    </location>
    <ligand>
        <name>Zn(2+)</name>
        <dbReference type="ChEBI" id="CHEBI:29105"/>
    </ligand>
</feature>
<evidence type="ECO:0000256" key="7">
    <source>
        <dbReference type="PIRSR" id="PIRSR038994-2"/>
    </source>
</evidence>
<dbReference type="GO" id="GO:0008448">
    <property type="term" value="F:N-acetylglucosamine-6-phosphate deacetylase activity"/>
    <property type="evidence" value="ECO:0007669"/>
    <property type="project" value="UniProtKB-EC"/>
</dbReference>
<dbReference type="Gene3D" id="2.30.40.10">
    <property type="entry name" value="Urease, subunit C, domain 1"/>
    <property type="match status" value="1"/>
</dbReference>
<reference evidence="10 11" key="1">
    <citation type="journal article" date="2017" name="Environ. Microbiol.">
        <title>Genomic and physiological analyses of 'Reinekea forsetii' reveal a versatile opportunistic lifestyle during spring algae blooms.</title>
        <authorList>
            <person name="Avci B."/>
            <person name="Hahnke R.L."/>
            <person name="Chafee M."/>
            <person name="Fischer T."/>
            <person name="Gruber-Vodicka H."/>
            <person name="Tegetmeyer H.E."/>
            <person name="Harder J."/>
            <person name="Fuchs B.M."/>
            <person name="Amann R.I."/>
            <person name="Teeling H."/>
        </authorList>
    </citation>
    <scope>NUCLEOTIDE SEQUENCE [LARGE SCALE GENOMIC DNA]</scope>
    <source>
        <strain evidence="10 11">Hel1_31_D35</strain>
    </source>
</reference>
<dbReference type="InterPro" id="IPR003764">
    <property type="entry name" value="GlcNAc_6-P_deAcase"/>
</dbReference>
<feature type="binding site" evidence="7">
    <location>
        <position position="141"/>
    </location>
    <ligand>
        <name>substrate</name>
    </ligand>
</feature>
<evidence type="ECO:0000313" key="11">
    <source>
        <dbReference type="Proteomes" id="UP000229757"/>
    </source>
</evidence>
<evidence type="ECO:0000256" key="2">
    <source>
        <dbReference type="ARBA" id="ARBA00022723"/>
    </source>
</evidence>
<keyword evidence="11" id="KW-1185">Reference proteome</keyword>
<evidence type="ECO:0000256" key="8">
    <source>
        <dbReference type="PIRSR" id="PIRSR038994-3"/>
    </source>
</evidence>
<evidence type="ECO:0000256" key="6">
    <source>
        <dbReference type="PIRSR" id="PIRSR038994-1"/>
    </source>
</evidence>
<feature type="active site" description="Proton donor/acceptor" evidence="6">
    <location>
        <position position="273"/>
    </location>
</feature>
<feature type="binding site" evidence="7">
    <location>
        <begin position="306"/>
        <end position="308"/>
    </location>
    <ligand>
        <name>substrate</name>
    </ligand>
</feature>
<sequence>MTGPTALTGARIFDGFRIQIDSALLFADDRIVGLIPADRIPTGYRTIRLAGGLLAPGFIDLQINGGGGVLLNNVPTEQTMLTMAQSQVPFGVTRILPTVISDSVEVTDQAISAAQRCVKQDSGVLGIHIEGPFFSGEKSGVHRADKIRALVSSDWLWLERLAGLPSILTLAPERVSAEAIARIAALGVRICAGHSNASSEQVVAAHEQGLSGFTHLYNAMSQLTGREPGVVGAALTLTETWAGLIADGIHVHPTSIQTALNSKGFERIFLVSDAMATVGSPLTQFELYGETIQLREGRLINAQGRLAGSAISLLDAVKYCLDTLNLPLHQALAMASRIPAEYMQLDHQYGSFQPGRRADICLINDAWGIDKVWRSGQAIAF</sequence>
<dbReference type="CDD" id="cd00854">
    <property type="entry name" value="NagA"/>
    <property type="match status" value="1"/>
</dbReference>
<keyword evidence="2 8" id="KW-0479">Metal-binding</keyword>
<evidence type="ECO:0000256" key="3">
    <source>
        <dbReference type="ARBA" id="ARBA00022801"/>
    </source>
</evidence>
<evidence type="ECO:0000256" key="4">
    <source>
        <dbReference type="ARBA" id="ARBA00023277"/>
    </source>
</evidence>
<evidence type="ECO:0000313" key="10">
    <source>
        <dbReference type="EMBL" id="ATX77723.1"/>
    </source>
</evidence>
<organism evidence="10 11">
    <name type="scientific">Reinekea forsetii</name>
    <dbReference type="NCBI Taxonomy" id="1336806"/>
    <lineage>
        <taxon>Bacteria</taxon>
        <taxon>Pseudomonadati</taxon>
        <taxon>Pseudomonadota</taxon>
        <taxon>Gammaproteobacteria</taxon>
        <taxon>Oceanospirillales</taxon>
        <taxon>Saccharospirillaceae</taxon>
        <taxon>Reinekea</taxon>
    </lineage>
</organism>
<proteinExistence type="inferred from homology"/>
<comment type="similarity">
    <text evidence="1 5">Belongs to the metallo-dependent hydrolases superfamily. NagA family.</text>
</comment>
<dbReference type="AlphaFoldDB" id="A0A2K8KSN9"/>
<feature type="binding site" evidence="7">
    <location>
        <begin position="218"/>
        <end position="219"/>
    </location>
    <ligand>
        <name>substrate</name>
    </ligand>
</feature>
<dbReference type="EC" id="3.5.1.25" evidence="10"/>
<protein>
    <submittedName>
        <fullName evidence="10">N-acetylglucosamine-6-phosphate deacetylase NagA, CE9 family</fullName>
        <ecNumber evidence="10">3.5.1.25</ecNumber>
    </submittedName>
</protein>
<dbReference type="RefSeq" id="WP_100257959.1">
    <property type="nucleotide sequence ID" value="NZ_CP011797.1"/>
</dbReference>
<dbReference type="KEGG" id="rfo:REIFOR_02599"/>
<dbReference type="PANTHER" id="PTHR11113">
    <property type="entry name" value="N-ACETYLGLUCOSAMINE-6-PHOSPHATE DEACETYLASE"/>
    <property type="match status" value="1"/>
</dbReference>
<dbReference type="Pfam" id="PF01979">
    <property type="entry name" value="Amidohydro_1"/>
    <property type="match status" value="1"/>
</dbReference>
<dbReference type="PANTHER" id="PTHR11113:SF14">
    <property type="entry name" value="N-ACETYLGLUCOSAMINE-6-PHOSPHATE DEACETYLASE"/>
    <property type="match status" value="1"/>
</dbReference>
<dbReference type="NCBIfam" id="TIGR00221">
    <property type="entry name" value="nagA"/>
    <property type="match status" value="1"/>
</dbReference>
<dbReference type="PIRSF" id="PIRSF038994">
    <property type="entry name" value="NagA"/>
    <property type="match status" value="1"/>
</dbReference>
<evidence type="ECO:0000256" key="5">
    <source>
        <dbReference type="PIRNR" id="PIRNR038994"/>
    </source>
</evidence>
<dbReference type="InterPro" id="IPR032466">
    <property type="entry name" value="Metal_Hydrolase"/>
</dbReference>